<dbReference type="InterPro" id="IPR005628">
    <property type="entry name" value="GspK"/>
</dbReference>
<evidence type="ECO:0000259" key="11">
    <source>
        <dbReference type="Pfam" id="PF03934"/>
    </source>
</evidence>
<keyword evidence="6" id="KW-0812">Transmembrane</keyword>
<gene>
    <name evidence="13" type="primary">gspK</name>
    <name evidence="13" type="ORF">ACFODT_04140</name>
</gene>
<dbReference type="PANTHER" id="PTHR38831:SF1">
    <property type="entry name" value="TYPE II SECRETION SYSTEM PROTEIN K-RELATED"/>
    <property type="match status" value="1"/>
</dbReference>
<dbReference type="InterPro" id="IPR049031">
    <property type="entry name" value="T2SSK_SAM-like_1st"/>
</dbReference>
<dbReference type="Pfam" id="PF21687">
    <property type="entry name" value="T2SSK_1st"/>
    <property type="match status" value="1"/>
</dbReference>
<accession>A0ABV7C6L5</accession>
<evidence type="ECO:0000256" key="1">
    <source>
        <dbReference type="ARBA" id="ARBA00004533"/>
    </source>
</evidence>
<dbReference type="Pfam" id="PF03934">
    <property type="entry name" value="T2SSK"/>
    <property type="match status" value="1"/>
</dbReference>
<feature type="domain" description="T2SS protein K first SAM-like" evidence="12">
    <location>
        <begin position="104"/>
        <end position="214"/>
    </location>
</feature>
<keyword evidence="5 10" id="KW-0997">Cell inner membrane</keyword>
<keyword evidence="4 10" id="KW-1003">Cell membrane</keyword>
<evidence type="ECO:0000256" key="5">
    <source>
        <dbReference type="ARBA" id="ARBA00022519"/>
    </source>
</evidence>
<reference evidence="14" key="1">
    <citation type="journal article" date="2019" name="Int. J. Syst. Evol. Microbiol.">
        <title>The Global Catalogue of Microorganisms (GCM) 10K type strain sequencing project: providing services to taxonomists for standard genome sequencing and annotation.</title>
        <authorList>
            <consortium name="The Broad Institute Genomics Platform"/>
            <consortium name="The Broad Institute Genome Sequencing Center for Infectious Disease"/>
            <person name="Wu L."/>
            <person name="Ma J."/>
        </authorList>
    </citation>
    <scope>NUCLEOTIDE SEQUENCE [LARGE SCALE GENOMIC DNA]</scope>
    <source>
        <strain evidence="14">KCTC 62784</strain>
    </source>
</reference>
<keyword evidence="3 10" id="KW-0813">Transport</keyword>
<dbReference type="Gene3D" id="1.10.40.60">
    <property type="entry name" value="EpsJ-like"/>
    <property type="match status" value="2"/>
</dbReference>
<dbReference type="SUPFAM" id="SSF158544">
    <property type="entry name" value="GspK insert domain-like"/>
    <property type="match status" value="2"/>
</dbReference>
<dbReference type="PANTHER" id="PTHR38831">
    <property type="entry name" value="TYPE II SECRETION SYSTEM PROTEIN K"/>
    <property type="match status" value="1"/>
</dbReference>
<evidence type="ECO:0000313" key="14">
    <source>
        <dbReference type="Proteomes" id="UP001595384"/>
    </source>
</evidence>
<evidence type="ECO:0000313" key="13">
    <source>
        <dbReference type="EMBL" id="MFC3023019.1"/>
    </source>
</evidence>
<keyword evidence="7" id="KW-0653">Protein transport</keyword>
<keyword evidence="8" id="KW-1133">Transmembrane helix</keyword>
<evidence type="ECO:0000256" key="6">
    <source>
        <dbReference type="ARBA" id="ARBA00022692"/>
    </source>
</evidence>
<dbReference type="PIRSF" id="PIRSF002786">
    <property type="entry name" value="XcpX"/>
    <property type="match status" value="1"/>
</dbReference>
<evidence type="ECO:0000256" key="8">
    <source>
        <dbReference type="ARBA" id="ARBA00022989"/>
    </source>
</evidence>
<keyword evidence="14" id="KW-1185">Reference proteome</keyword>
<evidence type="ECO:0000259" key="12">
    <source>
        <dbReference type="Pfam" id="PF21687"/>
    </source>
</evidence>
<dbReference type="Proteomes" id="UP001595384">
    <property type="component" value="Unassembled WGS sequence"/>
</dbReference>
<protein>
    <recommendedName>
        <fullName evidence="10">Type II secretion system protein K</fullName>
    </recommendedName>
</protein>
<dbReference type="NCBIfam" id="NF037980">
    <property type="entry name" value="T2SS_GspK"/>
    <property type="match status" value="1"/>
</dbReference>
<feature type="domain" description="T2SS protein K second SAM-like" evidence="11">
    <location>
        <begin position="220"/>
        <end position="276"/>
    </location>
</feature>
<evidence type="ECO:0000256" key="4">
    <source>
        <dbReference type="ARBA" id="ARBA00022475"/>
    </source>
</evidence>
<proteinExistence type="inferred from homology"/>
<comment type="caution">
    <text evidence="13">The sequence shown here is derived from an EMBL/GenBank/DDBJ whole genome shotgun (WGS) entry which is preliminary data.</text>
</comment>
<comment type="subcellular location">
    <subcellularLocation>
        <location evidence="1 10">Cell inner membrane</location>
    </subcellularLocation>
</comment>
<evidence type="ECO:0000256" key="2">
    <source>
        <dbReference type="ARBA" id="ARBA00007246"/>
    </source>
</evidence>
<dbReference type="SUPFAM" id="SSF54523">
    <property type="entry name" value="Pili subunits"/>
    <property type="match status" value="1"/>
</dbReference>
<evidence type="ECO:0000256" key="10">
    <source>
        <dbReference type="PIRNR" id="PIRNR002786"/>
    </source>
</evidence>
<evidence type="ECO:0000256" key="7">
    <source>
        <dbReference type="ARBA" id="ARBA00022927"/>
    </source>
</evidence>
<comment type="similarity">
    <text evidence="2 10">Belongs to the GSP K family.</text>
</comment>
<keyword evidence="9 10" id="KW-0472">Membrane</keyword>
<dbReference type="InterPro" id="IPR038072">
    <property type="entry name" value="GspK_central_sf"/>
</dbReference>
<dbReference type="RefSeq" id="WP_123017101.1">
    <property type="nucleotide sequence ID" value="NZ_AP024911.1"/>
</dbReference>
<dbReference type="EMBL" id="JBHRSE010000030">
    <property type="protein sequence ID" value="MFC3023019.1"/>
    <property type="molecule type" value="Genomic_DNA"/>
</dbReference>
<evidence type="ECO:0000256" key="9">
    <source>
        <dbReference type="ARBA" id="ARBA00023136"/>
    </source>
</evidence>
<evidence type="ECO:0000256" key="3">
    <source>
        <dbReference type="ARBA" id="ARBA00022448"/>
    </source>
</evidence>
<dbReference type="InterPro" id="IPR049179">
    <property type="entry name" value="T2SSK_SAM-like_2nd"/>
</dbReference>
<name>A0ABV7C6L5_9VIBR</name>
<organism evidence="13 14">
    <name type="scientific">Vibrio zhugei</name>
    <dbReference type="NCBI Taxonomy" id="2479546"/>
    <lineage>
        <taxon>Bacteria</taxon>
        <taxon>Pseudomonadati</taxon>
        <taxon>Pseudomonadota</taxon>
        <taxon>Gammaproteobacteria</taxon>
        <taxon>Vibrionales</taxon>
        <taxon>Vibrionaceae</taxon>
        <taxon>Vibrio</taxon>
    </lineage>
</organism>
<dbReference type="InterPro" id="IPR045584">
    <property type="entry name" value="Pilin-like"/>
</dbReference>
<sequence>MRNKRSQQGVALIVILLIVAIMVSLAATMSARMFTQFQRATHQINYQQAYWHSIGVEELATSLLKQTRKQDSKTINLSQVWAMKDRTFPLDYGSVSGQIYDKQACFNVNVFAGLVSAPGVSVSPYSAQVFTNLLQYLNVDSNKASVITDSLWEFVDTNDTVTTTNGMEDSYYDSLSPAYLPANGMMIDTSELRAVQGMSGKVMQQLKPFVCAIPTAEWKVNINTLTQKQALLLVAMFSPNLTEGGAKALIKNRPEKGWSNVADFMSEPQLAQSSQANRQSNSQSGAENARQHLTVNSHYFELDAQVLVDKSRVRVRSLIHNEDKSHATVIRRRYGGISERISDRSTE</sequence>
<dbReference type="Gene3D" id="3.30.1300.30">
    <property type="entry name" value="GSPII I/J protein-like"/>
    <property type="match status" value="1"/>
</dbReference>